<dbReference type="InterPro" id="IPR029058">
    <property type="entry name" value="AB_hydrolase_fold"/>
</dbReference>
<dbReference type="PANTHER" id="PTHR11731">
    <property type="entry name" value="PROTEASE FAMILY S9B,C DIPEPTIDYL-PEPTIDASE IV-RELATED"/>
    <property type="match status" value="1"/>
</dbReference>
<accession>A0AA90HE94</accession>
<feature type="domain" description="Peptidase S9 prolyl oligopeptidase catalytic" evidence="1">
    <location>
        <begin position="75"/>
        <end position="275"/>
    </location>
</feature>
<comment type="caution">
    <text evidence="2">The sequence shown here is derived from an EMBL/GenBank/DDBJ whole genome shotgun (WGS) entry which is preliminary data.</text>
</comment>
<dbReference type="AlphaFoldDB" id="A0AA90HE94"/>
<dbReference type="Pfam" id="PF00326">
    <property type="entry name" value="Peptidase_S9"/>
    <property type="match status" value="1"/>
</dbReference>
<dbReference type="GO" id="GO:0006508">
    <property type="term" value="P:proteolysis"/>
    <property type="evidence" value="ECO:0007669"/>
    <property type="project" value="InterPro"/>
</dbReference>
<dbReference type="InterPro" id="IPR050278">
    <property type="entry name" value="Serine_Prot_S9B/DPPIV"/>
</dbReference>
<dbReference type="GO" id="GO:0008239">
    <property type="term" value="F:dipeptidyl-peptidase activity"/>
    <property type="evidence" value="ECO:0007669"/>
    <property type="project" value="TreeGrafter"/>
</dbReference>
<evidence type="ECO:0000259" key="1">
    <source>
        <dbReference type="Pfam" id="PF00326"/>
    </source>
</evidence>
<dbReference type="SUPFAM" id="SSF53474">
    <property type="entry name" value="alpha/beta-Hydrolases"/>
    <property type="match status" value="1"/>
</dbReference>
<name>A0AA90HE94_9ACTN</name>
<protein>
    <submittedName>
        <fullName evidence="2">Prolyl oligopeptidase family serine peptidase</fullName>
    </submittedName>
</protein>
<reference evidence="2" key="1">
    <citation type="submission" date="2023-05" db="EMBL/GenBank/DDBJ databases">
        <title>Streptantibioticus silvisoli sp. nov., acidotolerant actinomycetes 1 from pine litter.</title>
        <authorList>
            <person name="Swiecimska M."/>
            <person name="Golinska P."/>
            <person name="Sangal V."/>
            <person name="Wachnowicz B."/>
            <person name="Goodfellow M."/>
        </authorList>
    </citation>
    <scope>NUCLEOTIDE SEQUENCE</scope>
    <source>
        <strain evidence="2">SL13</strain>
    </source>
</reference>
<proteinExistence type="predicted"/>
<dbReference type="RefSeq" id="WP_271315251.1">
    <property type="nucleotide sequence ID" value="NZ_JABXJJ020000043.1"/>
</dbReference>
<gene>
    <name evidence="2" type="ORF">POF50_028800</name>
</gene>
<evidence type="ECO:0000313" key="2">
    <source>
        <dbReference type="EMBL" id="MDI5973297.1"/>
    </source>
</evidence>
<dbReference type="GO" id="GO:0008236">
    <property type="term" value="F:serine-type peptidase activity"/>
    <property type="evidence" value="ECO:0007669"/>
    <property type="project" value="InterPro"/>
</dbReference>
<dbReference type="PANTHER" id="PTHR11731:SF193">
    <property type="entry name" value="DIPEPTIDYL PEPTIDASE 9"/>
    <property type="match status" value="1"/>
</dbReference>
<dbReference type="Gene3D" id="3.40.50.1820">
    <property type="entry name" value="alpha/beta hydrolase"/>
    <property type="match status" value="1"/>
</dbReference>
<dbReference type="InterPro" id="IPR001375">
    <property type="entry name" value="Peptidase_S9_cat"/>
</dbReference>
<dbReference type="EMBL" id="JABXJJ020000043">
    <property type="protein sequence ID" value="MDI5973297.1"/>
    <property type="molecule type" value="Genomic_DNA"/>
</dbReference>
<sequence>MARDGRPALSIASLTQPPVLRTRATPLVLGAAELRAMLYLPSWHRAGDGPLPVLADPYGGGSMQRVTAELDWRSLVSQWFAEQGFAVLVADGRGTPGRGPEWERTVYGDLFGPAVDDQVTAVREAARNHPDLDLTRVAVRGWSFGGSLASAAVLRRPDVFHAAVAGAGVTDQHLYTARWRERFLGHPADFPDRYAAASLIRQAPRLRRPLLLMHGLADDNVHPANSLRLSAALLAAGRPHEVLLLPGTGHRAMQTPGVTEGLLRHQCDFLRRHLGVPDRQLGS</sequence>
<organism evidence="2">
    <name type="scientific">Streptantibioticus silvisoli</name>
    <dbReference type="NCBI Taxonomy" id="2705255"/>
    <lineage>
        <taxon>Bacteria</taxon>
        <taxon>Bacillati</taxon>
        <taxon>Actinomycetota</taxon>
        <taxon>Actinomycetes</taxon>
        <taxon>Kitasatosporales</taxon>
        <taxon>Streptomycetaceae</taxon>
        <taxon>Streptantibioticus</taxon>
    </lineage>
</organism>